<dbReference type="Proteomes" id="UP001346869">
    <property type="component" value="Unassembled WGS sequence"/>
</dbReference>
<name>A0AAN7Y392_ELEMC</name>
<reference evidence="1 2" key="1">
    <citation type="journal article" date="2023" name="Genes (Basel)">
        <title>Chromosome-Level Genome Assembly and Circadian Gene Repertoire of the Patagonia Blennie Eleginops maclovinus-The Closest Ancestral Proxy of Antarctic Cryonotothenioids.</title>
        <authorList>
            <person name="Cheng C.C."/>
            <person name="Rivera-Colon A.G."/>
            <person name="Minhas B.F."/>
            <person name="Wilson L."/>
            <person name="Rayamajhi N."/>
            <person name="Vargas-Chacoff L."/>
            <person name="Catchen J.M."/>
        </authorList>
    </citation>
    <scope>NUCLEOTIDE SEQUENCE [LARGE SCALE GENOMIC DNA]</scope>
    <source>
        <strain evidence="1">JMC-PN-2008</strain>
    </source>
</reference>
<comment type="caution">
    <text evidence="1">The sequence shown here is derived from an EMBL/GenBank/DDBJ whole genome shotgun (WGS) entry which is preliminary data.</text>
</comment>
<organism evidence="1 2">
    <name type="scientific">Eleginops maclovinus</name>
    <name type="common">Patagonian blennie</name>
    <name type="synonym">Eleginus maclovinus</name>
    <dbReference type="NCBI Taxonomy" id="56733"/>
    <lineage>
        <taxon>Eukaryota</taxon>
        <taxon>Metazoa</taxon>
        <taxon>Chordata</taxon>
        <taxon>Craniata</taxon>
        <taxon>Vertebrata</taxon>
        <taxon>Euteleostomi</taxon>
        <taxon>Actinopterygii</taxon>
        <taxon>Neopterygii</taxon>
        <taxon>Teleostei</taxon>
        <taxon>Neoteleostei</taxon>
        <taxon>Acanthomorphata</taxon>
        <taxon>Eupercaria</taxon>
        <taxon>Perciformes</taxon>
        <taxon>Notothenioidei</taxon>
        <taxon>Eleginopidae</taxon>
        <taxon>Eleginops</taxon>
    </lineage>
</organism>
<proteinExistence type="predicted"/>
<sequence>MRCSDVPNSSSETVLVLMCLCIEEFTRKQLARGRQLLFPSACSRSGGQQQDAMGEKWLGGPAAALGQSQREGQGQVGSGLCCRCGVLGLGAHSCMD</sequence>
<gene>
    <name evidence="1" type="ORF">PBY51_012918</name>
</gene>
<protein>
    <submittedName>
        <fullName evidence="1">Uncharacterized protein</fullName>
    </submittedName>
</protein>
<dbReference type="AlphaFoldDB" id="A0AAN7Y392"/>
<keyword evidence="2" id="KW-1185">Reference proteome</keyword>
<dbReference type="EMBL" id="JAUZQC010000004">
    <property type="protein sequence ID" value="KAK5872197.1"/>
    <property type="molecule type" value="Genomic_DNA"/>
</dbReference>
<reference evidence="1 2" key="2">
    <citation type="journal article" date="2023" name="Mol. Biol. Evol.">
        <title>Genomics of Secondarily Temperate Adaptation in the Only Non-Antarctic Icefish.</title>
        <authorList>
            <person name="Rivera-Colon A.G."/>
            <person name="Rayamajhi N."/>
            <person name="Minhas B.F."/>
            <person name="Madrigal G."/>
            <person name="Bilyk K.T."/>
            <person name="Yoon V."/>
            <person name="Hune M."/>
            <person name="Gregory S."/>
            <person name="Cheng C.H.C."/>
            <person name="Catchen J.M."/>
        </authorList>
    </citation>
    <scope>NUCLEOTIDE SEQUENCE [LARGE SCALE GENOMIC DNA]</scope>
    <source>
        <strain evidence="1">JMC-PN-2008</strain>
    </source>
</reference>
<accession>A0AAN7Y392</accession>
<evidence type="ECO:0000313" key="1">
    <source>
        <dbReference type="EMBL" id="KAK5872197.1"/>
    </source>
</evidence>
<evidence type="ECO:0000313" key="2">
    <source>
        <dbReference type="Proteomes" id="UP001346869"/>
    </source>
</evidence>